<accession>A0A4R3UY16</accession>
<dbReference type="Pfam" id="PF00581">
    <property type="entry name" value="Rhodanese"/>
    <property type="match status" value="3"/>
</dbReference>
<feature type="domain" description="Rhodanese" evidence="1">
    <location>
        <begin position="22"/>
        <end position="113"/>
    </location>
</feature>
<reference evidence="2 3" key="1">
    <citation type="submission" date="2019-03" db="EMBL/GenBank/DDBJ databases">
        <title>Genomic Encyclopedia of Type Strains, Phase IV (KMG-IV): sequencing the most valuable type-strain genomes for metagenomic binning, comparative biology and taxonomic classification.</title>
        <authorList>
            <person name="Goeker M."/>
        </authorList>
    </citation>
    <scope>NUCLEOTIDE SEQUENCE [LARGE SCALE GENOMIC DNA]</scope>
    <source>
        <strain evidence="2 3">DSM 100048</strain>
    </source>
</reference>
<dbReference type="PANTHER" id="PTHR44086">
    <property type="entry name" value="THIOSULFATE SULFURTRANSFERASE RDL2, MITOCHONDRIAL-RELATED"/>
    <property type="match status" value="1"/>
</dbReference>
<dbReference type="InterPro" id="IPR001763">
    <property type="entry name" value="Rhodanese-like_dom"/>
</dbReference>
<keyword evidence="3" id="KW-1185">Reference proteome</keyword>
<keyword evidence="2" id="KW-0670">Pyruvate</keyword>
<dbReference type="EMBL" id="SMBX01000007">
    <property type="protein sequence ID" value="TCU95971.1"/>
    <property type="molecule type" value="Genomic_DNA"/>
</dbReference>
<dbReference type="Gene3D" id="3.40.250.10">
    <property type="entry name" value="Rhodanese-like domain"/>
    <property type="match status" value="4"/>
</dbReference>
<dbReference type="AlphaFoldDB" id="A0A4R3UY16"/>
<evidence type="ECO:0000259" key="1">
    <source>
        <dbReference type="PROSITE" id="PS50206"/>
    </source>
</evidence>
<sequence>MTSLPPTANRLSPKQLKEWLHDGQEIALLDIREHGQYGEAHLFYAVNLPYSRMEAELPRLVPQKATRVVVYDTADEGMAQRAASVLAECGYTSVHILAGGAEGWKADGRQLFAGVHVPSKTFGELAEEVFHTPHISAQELKRRQDAGEKLVVLDGRPFSEYRKMNIPGGVCCPNGELALRTDLLVPDEETTVVINCAGRTRSIIGAQTLINLGLPNPVYALQNGTQGWVLADQALEHGADRRYPDAIPHDSLPALRERAQQYAARFEVPEITPQTLLQWQADSSRTTFLCDVRTGEEYRTGTIAGAQHAPGGQLIQATDLYLGVRGARVVLFDNEQVRAPVVAGWLRQMGWDVHVLRNADTLMAARPAQPAPAGHLPDLAGIPAAQLAAQAANGATLLDVRPSMEFRKAHLAQAVWSNRTWLEQEDSRLPGPFILLAKNQQDAAMAAKTLAAHGRQVVGANTDSPDAWRQAGLEVEASSDNPPDARCIDYLFFVHDRHHGNREAARQYLAWETGLVAQIDAQERAAFRLPG</sequence>
<evidence type="ECO:0000313" key="2">
    <source>
        <dbReference type="EMBL" id="TCU95971.1"/>
    </source>
</evidence>
<dbReference type="PANTHER" id="PTHR44086:SF10">
    <property type="entry name" value="THIOSULFATE SULFURTRANSFERASE_RHODANESE-LIKE DOMAIN-CONTAINING PROTEIN 3"/>
    <property type="match status" value="1"/>
</dbReference>
<dbReference type="OrthoDB" id="9789585at2"/>
<proteinExistence type="predicted"/>
<keyword evidence="2" id="KW-0808">Transferase</keyword>
<evidence type="ECO:0000313" key="3">
    <source>
        <dbReference type="Proteomes" id="UP000294692"/>
    </source>
</evidence>
<feature type="domain" description="Rhodanese" evidence="1">
    <location>
        <begin position="146"/>
        <end position="237"/>
    </location>
</feature>
<dbReference type="SMART" id="SM00450">
    <property type="entry name" value="RHOD"/>
    <property type="match status" value="4"/>
</dbReference>
<dbReference type="SUPFAM" id="SSF52821">
    <property type="entry name" value="Rhodanese/Cell cycle control phosphatase"/>
    <property type="match status" value="4"/>
</dbReference>
<dbReference type="GO" id="GO:0004792">
    <property type="term" value="F:thiosulfate-cyanide sulfurtransferase activity"/>
    <property type="evidence" value="ECO:0007669"/>
    <property type="project" value="TreeGrafter"/>
</dbReference>
<dbReference type="PROSITE" id="PS50206">
    <property type="entry name" value="RHODANESE_3"/>
    <property type="match status" value="4"/>
</dbReference>
<feature type="domain" description="Rhodanese" evidence="1">
    <location>
        <begin position="291"/>
        <end position="364"/>
    </location>
</feature>
<dbReference type="InterPro" id="IPR036873">
    <property type="entry name" value="Rhodanese-like_dom_sf"/>
</dbReference>
<comment type="caution">
    <text evidence="2">The sequence shown here is derived from an EMBL/GenBank/DDBJ whole genome shotgun (WGS) entry which is preliminary data.</text>
</comment>
<protein>
    <submittedName>
        <fullName evidence="2">3-mercaptopyruvate sulfurtransferase SseA</fullName>
    </submittedName>
</protein>
<organism evidence="2 3">
    <name type="scientific">Paracandidimonas soli</name>
    <dbReference type="NCBI Taxonomy" id="1917182"/>
    <lineage>
        <taxon>Bacteria</taxon>
        <taxon>Pseudomonadati</taxon>
        <taxon>Pseudomonadota</taxon>
        <taxon>Betaproteobacteria</taxon>
        <taxon>Burkholderiales</taxon>
        <taxon>Alcaligenaceae</taxon>
        <taxon>Paracandidimonas</taxon>
    </lineage>
</organism>
<dbReference type="Proteomes" id="UP000294692">
    <property type="component" value="Unassembled WGS sequence"/>
</dbReference>
<name>A0A4R3UY16_9BURK</name>
<dbReference type="RefSeq" id="WP_132477461.1">
    <property type="nucleotide sequence ID" value="NZ_JBHRVM010000001.1"/>
</dbReference>
<gene>
    <name evidence="2" type="ORF">EV686_10729</name>
</gene>
<feature type="domain" description="Rhodanese" evidence="1">
    <location>
        <begin position="391"/>
        <end position="477"/>
    </location>
</feature>